<protein>
    <submittedName>
        <fullName evidence="1">Uncharacterized protein</fullName>
    </submittedName>
</protein>
<comment type="caution">
    <text evidence="1">The sequence shown here is derived from an EMBL/GenBank/DDBJ whole genome shotgun (WGS) entry which is preliminary data.</text>
</comment>
<organism evidence="1 2">
    <name type="scientific">Candidatus Nomurabacteria bacterium GW2011_GWA2_41_25</name>
    <dbReference type="NCBI Taxonomy" id="1618736"/>
    <lineage>
        <taxon>Bacteria</taxon>
        <taxon>Candidatus Nomuraibacteriota</taxon>
    </lineage>
</organism>
<dbReference type="EMBL" id="LCBE01000005">
    <property type="protein sequence ID" value="KKS04599.1"/>
    <property type="molecule type" value="Genomic_DNA"/>
</dbReference>
<evidence type="ECO:0000313" key="2">
    <source>
        <dbReference type="Proteomes" id="UP000034236"/>
    </source>
</evidence>
<name>A0A0G0VUU3_9BACT</name>
<proteinExistence type="predicted"/>
<feature type="non-terminal residue" evidence="1">
    <location>
        <position position="1"/>
    </location>
</feature>
<sequence>RRLENKRRIRLIIFLIDEQFASQAWLDRLLYKQQILTNQF</sequence>
<gene>
    <name evidence="1" type="ORF">UU58_C0005G0048</name>
</gene>
<dbReference type="Proteomes" id="UP000034236">
    <property type="component" value="Unassembled WGS sequence"/>
</dbReference>
<dbReference type="AlphaFoldDB" id="A0A0G0VUU3"/>
<evidence type="ECO:0000313" key="1">
    <source>
        <dbReference type="EMBL" id="KKS04599.1"/>
    </source>
</evidence>
<accession>A0A0G0VUU3</accession>
<reference evidence="1 2" key="1">
    <citation type="journal article" date="2015" name="Nature">
        <title>rRNA introns, odd ribosomes, and small enigmatic genomes across a large radiation of phyla.</title>
        <authorList>
            <person name="Brown C.T."/>
            <person name="Hug L.A."/>
            <person name="Thomas B.C."/>
            <person name="Sharon I."/>
            <person name="Castelle C.J."/>
            <person name="Singh A."/>
            <person name="Wilkins M.J."/>
            <person name="Williams K.H."/>
            <person name="Banfield J.F."/>
        </authorList>
    </citation>
    <scope>NUCLEOTIDE SEQUENCE [LARGE SCALE GENOMIC DNA]</scope>
</reference>